<dbReference type="SUPFAM" id="SSF161219">
    <property type="entry name" value="CHY zinc finger-like"/>
    <property type="match status" value="1"/>
</dbReference>
<dbReference type="RefSeq" id="WP_301218167.1">
    <property type="nucleotide sequence ID" value="NZ_JAROCB010000002.1"/>
</dbReference>
<reference evidence="5" key="1">
    <citation type="submission" date="2023-03" db="EMBL/GenBank/DDBJ databases">
        <title>MT1 and MT2 Draft Genomes of Novel Species.</title>
        <authorList>
            <person name="Venkateswaran K."/>
        </authorList>
    </citation>
    <scope>NUCLEOTIDE SEQUENCE</scope>
    <source>
        <strain evidence="5">F6_8S_P_1A</strain>
    </source>
</reference>
<dbReference type="PIRSF" id="PIRSF017292">
    <property type="entry name" value="UCP017292_Znf_CHY"/>
    <property type="match status" value="1"/>
</dbReference>
<keyword evidence="3" id="KW-0862">Zinc</keyword>
<dbReference type="InterPro" id="IPR052604">
    <property type="entry name" value="Mito_Tim_assembly_helper"/>
</dbReference>
<keyword evidence="6" id="KW-1185">Reference proteome</keyword>
<name>A0ABT8IX46_9MICO</name>
<evidence type="ECO:0000313" key="5">
    <source>
        <dbReference type="EMBL" id="MDN4597292.1"/>
    </source>
</evidence>
<dbReference type="InterPro" id="IPR008913">
    <property type="entry name" value="Znf_CHY"/>
</dbReference>
<keyword evidence="1" id="KW-0479">Metal-binding</keyword>
<dbReference type="PANTHER" id="PTHR28082">
    <property type="entry name" value="ZINC FINGER PROTEIN"/>
    <property type="match status" value="1"/>
</dbReference>
<feature type="domain" description="CHY-type" evidence="4">
    <location>
        <begin position="11"/>
        <end position="91"/>
    </location>
</feature>
<gene>
    <name evidence="5" type="ORF">P5G59_09085</name>
</gene>
<dbReference type="PANTHER" id="PTHR28082:SF1">
    <property type="entry name" value="HELPER OF TIM PROTEIN 13"/>
    <property type="match status" value="1"/>
</dbReference>
<evidence type="ECO:0000313" key="6">
    <source>
        <dbReference type="Proteomes" id="UP001174210"/>
    </source>
</evidence>
<dbReference type="Pfam" id="PF05495">
    <property type="entry name" value="zf-CHY"/>
    <property type="match status" value="1"/>
</dbReference>
<dbReference type="InterPro" id="IPR016694">
    <property type="entry name" value="UCP017292"/>
</dbReference>
<evidence type="ECO:0000256" key="2">
    <source>
        <dbReference type="ARBA" id="ARBA00022771"/>
    </source>
</evidence>
<organism evidence="5 6">
    <name type="scientific">Leifsonia virtsii</name>
    <dbReference type="NCBI Taxonomy" id="3035915"/>
    <lineage>
        <taxon>Bacteria</taxon>
        <taxon>Bacillati</taxon>
        <taxon>Actinomycetota</taxon>
        <taxon>Actinomycetes</taxon>
        <taxon>Micrococcales</taxon>
        <taxon>Microbacteriaceae</taxon>
        <taxon>Leifsonia</taxon>
    </lineage>
</organism>
<keyword evidence="2" id="KW-0863">Zinc-finger</keyword>
<accession>A0ABT8IX46</accession>
<dbReference type="EMBL" id="JAROCB010000002">
    <property type="protein sequence ID" value="MDN4597292.1"/>
    <property type="molecule type" value="Genomic_DNA"/>
</dbReference>
<dbReference type="PROSITE" id="PS51266">
    <property type="entry name" value="ZF_CHY"/>
    <property type="match status" value="1"/>
</dbReference>
<comment type="caution">
    <text evidence="5">The sequence shown here is derived from an EMBL/GenBank/DDBJ whole genome shotgun (WGS) entry which is preliminary data.</text>
</comment>
<evidence type="ECO:0000259" key="4">
    <source>
        <dbReference type="PROSITE" id="PS51266"/>
    </source>
</evidence>
<dbReference type="Proteomes" id="UP001174210">
    <property type="component" value="Unassembled WGS sequence"/>
</dbReference>
<sequence>MTGRPRVLGPVVDDATRCIHYRTPLDVVALKFACCGEYYPCHLCHAEAAGHPARQWPRSDRREHAVLCGVCGHELTIAEYLEVDACPRCAAAFNPGCSLHAHLYFEV</sequence>
<dbReference type="InterPro" id="IPR037274">
    <property type="entry name" value="Znf_CHY_sf"/>
</dbReference>
<protein>
    <submittedName>
        <fullName evidence="5">CHY zinc finger protein</fullName>
    </submittedName>
</protein>
<evidence type="ECO:0000256" key="3">
    <source>
        <dbReference type="ARBA" id="ARBA00022833"/>
    </source>
</evidence>
<proteinExistence type="predicted"/>
<evidence type="ECO:0000256" key="1">
    <source>
        <dbReference type="ARBA" id="ARBA00022723"/>
    </source>
</evidence>